<name>A0A9E2W3L7_9BACT</name>
<gene>
    <name evidence="2" type="ORF">KTO63_07230</name>
</gene>
<feature type="signal peptide" evidence="1">
    <location>
        <begin position="1"/>
        <end position="19"/>
    </location>
</feature>
<evidence type="ECO:0000256" key="1">
    <source>
        <dbReference type="SAM" id="SignalP"/>
    </source>
</evidence>
<dbReference type="EMBL" id="JAHSPG010000003">
    <property type="protein sequence ID" value="MBV4356929.1"/>
    <property type="molecule type" value="Genomic_DNA"/>
</dbReference>
<reference evidence="2" key="1">
    <citation type="submission" date="2021-06" db="EMBL/GenBank/DDBJ databases">
        <authorList>
            <person name="Huq M.A."/>
        </authorList>
    </citation>
    <scope>NUCLEOTIDE SEQUENCE</scope>
    <source>
        <strain evidence="2">MAH-26</strain>
    </source>
</reference>
<protein>
    <submittedName>
        <fullName evidence="2">Uncharacterized protein</fullName>
    </submittedName>
</protein>
<accession>A0A9E2W3L7</accession>
<organism evidence="2 3">
    <name type="scientific">Pinibacter aurantiacus</name>
    <dbReference type="NCBI Taxonomy" id="2851599"/>
    <lineage>
        <taxon>Bacteria</taxon>
        <taxon>Pseudomonadati</taxon>
        <taxon>Bacteroidota</taxon>
        <taxon>Chitinophagia</taxon>
        <taxon>Chitinophagales</taxon>
        <taxon>Chitinophagaceae</taxon>
        <taxon>Pinibacter</taxon>
    </lineage>
</organism>
<dbReference type="AlphaFoldDB" id="A0A9E2W3L7"/>
<evidence type="ECO:0000313" key="2">
    <source>
        <dbReference type="EMBL" id="MBV4356929.1"/>
    </source>
</evidence>
<proteinExistence type="predicted"/>
<dbReference type="RefSeq" id="WP_217790560.1">
    <property type="nucleotide sequence ID" value="NZ_JAHSPG010000003.1"/>
</dbReference>
<evidence type="ECO:0000313" key="3">
    <source>
        <dbReference type="Proteomes" id="UP000812270"/>
    </source>
</evidence>
<sequence length="161" mass="18144">MKVLLLAIFSLYITSSLYAQTSDAEAEAMANLLGVQKKEAISKMVAVAPKDSVAFWKIYDEYAKKNVTTGKARIKLYEQTVQSYGGMSAATADSLATKYFANRMDQEKTLEEYYLKIKKATNAVTAFEFYQSEVYLLTQIRAQIMQQIPTYGQVQLATKKQ</sequence>
<dbReference type="Proteomes" id="UP000812270">
    <property type="component" value="Unassembled WGS sequence"/>
</dbReference>
<keyword evidence="1" id="KW-0732">Signal</keyword>
<feature type="chain" id="PRO_5038737472" evidence="1">
    <location>
        <begin position="20"/>
        <end position="161"/>
    </location>
</feature>
<comment type="caution">
    <text evidence="2">The sequence shown here is derived from an EMBL/GenBank/DDBJ whole genome shotgun (WGS) entry which is preliminary data.</text>
</comment>
<keyword evidence="3" id="KW-1185">Reference proteome</keyword>